<evidence type="ECO:0000313" key="4">
    <source>
        <dbReference type="EMBL" id="OLQ76086.1"/>
    </source>
</evidence>
<name>A0A1Q9GNB4_9GAMM</name>
<dbReference type="SUPFAM" id="SSF52540">
    <property type="entry name" value="P-loop containing nucleoside triphosphate hydrolases"/>
    <property type="match status" value="1"/>
</dbReference>
<organism evidence="4 5">
    <name type="scientific">Photobacterium proteolyticum</name>
    <dbReference type="NCBI Taxonomy" id="1903952"/>
    <lineage>
        <taxon>Bacteria</taxon>
        <taxon>Pseudomonadati</taxon>
        <taxon>Pseudomonadota</taxon>
        <taxon>Gammaproteobacteria</taxon>
        <taxon>Vibrionales</taxon>
        <taxon>Vibrionaceae</taxon>
        <taxon>Photobacterium</taxon>
    </lineage>
</organism>
<dbReference type="STRING" id="1903952.BIT28_18895"/>
<evidence type="ECO:0000313" key="5">
    <source>
        <dbReference type="Proteomes" id="UP000186905"/>
    </source>
</evidence>
<evidence type="ECO:0000256" key="2">
    <source>
        <dbReference type="ARBA" id="ARBA00022679"/>
    </source>
</evidence>
<dbReference type="EMBL" id="MJIL01000069">
    <property type="protein sequence ID" value="OLQ76086.1"/>
    <property type="molecule type" value="Genomic_DNA"/>
</dbReference>
<dbReference type="RefSeq" id="WP_075764040.1">
    <property type="nucleotide sequence ID" value="NZ_MJIL01000069.1"/>
</dbReference>
<evidence type="ECO:0000259" key="3">
    <source>
        <dbReference type="Pfam" id="PF00685"/>
    </source>
</evidence>
<comment type="similarity">
    <text evidence="1">Belongs to the sulfotransferase 1 family.</text>
</comment>
<keyword evidence="2" id="KW-0808">Transferase</keyword>
<dbReference type="InterPro" id="IPR027417">
    <property type="entry name" value="P-loop_NTPase"/>
</dbReference>
<comment type="caution">
    <text evidence="4">The sequence shown here is derived from an EMBL/GenBank/DDBJ whole genome shotgun (WGS) entry which is preliminary data.</text>
</comment>
<accession>A0A1Q9GNB4</accession>
<evidence type="ECO:0000256" key="1">
    <source>
        <dbReference type="ARBA" id="ARBA00005771"/>
    </source>
</evidence>
<dbReference type="Proteomes" id="UP000186905">
    <property type="component" value="Unassembled WGS sequence"/>
</dbReference>
<dbReference type="Gene3D" id="3.40.50.300">
    <property type="entry name" value="P-loop containing nucleotide triphosphate hydrolases"/>
    <property type="match status" value="1"/>
</dbReference>
<reference evidence="4 5" key="1">
    <citation type="submission" date="2016-09" db="EMBL/GenBank/DDBJ databases">
        <title>Photobacterium proteolyticum sp. nov. a protease producing bacterium isolated from ocean sediments of Laizhou Bay.</title>
        <authorList>
            <person name="Li Y."/>
        </authorList>
    </citation>
    <scope>NUCLEOTIDE SEQUENCE [LARGE SCALE GENOMIC DNA]</scope>
    <source>
        <strain evidence="4 5">13-12</strain>
    </source>
</reference>
<dbReference type="InterPro" id="IPR000863">
    <property type="entry name" value="Sulfotransferase_dom"/>
</dbReference>
<dbReference type="Pfam" id="PF00685">
    <property type="entry name" value="Sulfotransfer_1"/>
    <property type="match status" value="1"/>
</dbReference>
<feature type="domain" description="Sulfotransferase" evidence="3">
    <location>
        <begin position="90"/>
        <end position="338"/>
    </location>
</feature>
<keyword evidence="5" id="KW-1185">Reference proteome</keyword>
<sequence>MEKLRKVIRSKLLSGVDSRIKKLDMQLVSLACKNDALTSKNDALTSKSDALETQIKSIVPRVDKLTKAVDAEKKLRIESNRSLISKSIPNSIFVCTIPKSGTTYTINFLANYIVNLNKELTEKVRFDELVQNGVFHTVDTPLLMKNIDDISQYSKSISSISSSNNAISRNCSFEHIIGTHKYHESYNFNKAIFLYRNPLDFLVSIYNFEYVKKGIDKPFSECVKEKLAGSEYSFVERYMRQSELCSKYGALHVSYESIMKDPKSAFTSILDYLAIPVVNETLELALEYSSIDSVKEQEKSSGKILLGSERGLKGSFITSGKIGQWKDYYDDALLDYVRSTLASYGLDLDDFIYE</sequence>
<protein>
    <recommendedName>
        <fullName evidence="3">Sulfotransferase domain-containing protein</fullName>
    </recommendedName>
</protein>
<dbReference type="PANTHER" id="PTHR11783">
    <property type="entry name" value="SULFOTRANSFERASE SULT"/>
    <property type="match status" value="1"/>
</dbReference>
<dbReference type="AlphaFoldDB" id="A0A1Q9GNB4"/>
<dbReference type="OrthoDB" id="3399180at2"/>
<gene>
    <name evidence="4" type="ORF">BIT28_18895</name>
</gene>
<proteinExistence type="inferred from homology"/>
<dbReference type="GO" id="GO:0008146">
    <property type="term" value="F:sulfotransferase activity"/>
    <property type="evidence" value="ECO:0007669"/>
    <property type="project" value="InterPro"/>
</dbReference>